<keyword evidence="5 10" id="KW-1133">Transmembrane helix</keyword>
<evidence type="ECO:0000259" key="13">
    <source>
        <dbReference type="PROSITE" id="PS50885"/>
    </source>
</evidence>
<comment type="similarity">
    <text evidence="8">Belongs to the methyl-accepting chemotaxis (MCP) protein family.</text>
</comment>
<keyword evidence="3" id="KW-0997">Cell inner membrane</keyword>
<evidence type="ECO:0000256" key="10">
    <source>
        <dbReference type="SAM" id="Phobius"/>
    </source>
</evidence>
<gene>
    <name evidence="14" type="ORF">GCM10009104_20020</name>
</gene>
<reference evidence="14 15" key="1">
    <citation type="journal article" date="2019" name="Int. J. Syst. Evol. Microbiol.">
        <title>The Global Catalogue of Microorganisms (GCM) 10K type strain sequencing project: providing services to taxonomists for standard genome sequencing and annotation.</title>
        <authorList>
            <consortium name="The Broad Institute Genomics Platform"/>
            <consortium name="The Broad Institute Genome Sequencing Center for Infectious Disease"/>
            <person name="Wu L."/>
            <person name="Ma J."/>
        </authorList>
    </citation>
    <scope>NUCLEOTIDE SEQUENCE [LARGE SCALE GENOMIC DNA]</scope>
    <source>
        <strain evidence="14 15">JCM 15134</strain>
    </source>
</reference>
<evidence type="ECO:0000259" key="11">
    <source>
        <dbReference type="PROSITE" id="PS50111"/>
    </source>
</evidence>
<dbReference type="CDD" id="cd11386">
    <property type="entry name" value="MCP_signal"/>
    <property type="match status" value="1"/>
</dbReference>
<dbReference type="InterPro" id="IPR004089">
    <property type="entry name" value="MCPsignal_dom"/>
</dbReference>
<comment type="caution">
    <text evidence="14">The sequence shown here is derived from an EMBL/GenBank/DDBJ whole genome shotgun (WGS) entry which is preliminary data.</text>
</comment>
<dbReference type="PROSITE" id="PS50111">
    <property type="entry name" value="CHEMOTAXIS_TRANSDUC_2"/>
    <property type="match status" value="1"/>
</dbReference>
<dbReference type="SMART" id="SM01049">
    <property type="entry name" value="Cache_2"/>
    <property type="match status" value="1"/>
</dbReference>
<dbReference type="InterPro" id="IPR033480">
    <property type="entry name" value="sCache_2"/>
</dbReference>
<evidence type="ECO:0000259" key="12">
    <source>
        <dbReference type="PROSITE" id="PS50192"/>
    </source>
</evidence>
<accession>A0ABN1I6M0</accession>
<dbReference type="CDD" id="cd06225">
    <property type="entry name" value="HAMP"/>
    <property type="match status" value="1"/>
</dbReference>
<proteinExistence type="inferred from homology"/>
<feature type="domain" description="HAMP" evidence="13">
    <location>
        <begin position="229"/>
        <end position="283"/>
    </location>
</feature>
<evidence type="ECO:0000256" key="4">
    <source>
        <dbReference type="ARBA" id="ARBA00022692"/>
    </source>
</evidence>
<evidence type="ECO:0000256" key="2">
    <source>
        <dbReference type="ARBA" id="ARBA00022475"/>
    </source>
</evidence>
<keyword evidence="2" id="KW-1003">Cell membrane</keyword>
<dbReference type="RefSeq" id="WP_343805451.1">
    <property type="nucleotide sequence ID" value="NZ_BAAAET010000002.1"/>
</dbReference>
<dbReference type="PANTHER" id="PTHR32089">
    <property type="entry name" value="METHYL-ACCEPTING CHEMOTAXIS PROTEIN MCPB"/>
    <property type="match status" value="1"/>
</dbReference>
<dbReference type="EMBL" id="BAAAET010000002">
    <property type="protein sequence ID" value="GAA0692824.1"/>
    <property type="molecule type" value="Genomic_DNA"/>
</dbReference>
<evidence type="ECO:0000313" key="14">
    <source>
        <dbReference type="EMBL" id="GAA0692824.1"/>
    </source>
</evidence>
<dbReference type="PROSITE" id="PS50192">
    <property type="entry name" value="T_SNARE"/>
    <property type="match status" value="1"/>
</dbReference>
<name>A0ABN1I6M0_9GAMM</name>
<evidence type="ECO:0000313" key="15">
    <source>
        <dbReference type="Proteomes" id="UP001499915"/>
    </source>
</evidence>
<dbReference type="Pfam" id="PF00015">
    <property type="entry name" value="MCPsignal"/>
    <property type="match status" value="1"/>
</dbReference>
<feature type="transmembrane region" description="Helical" evidence="10">
    <location>
        <begin position="206"/>
        <end position="227"/>
    </location>
</feature>
<evidence type="ECO:0000256" key="6">
    <source>
        <dbReference type="ARBA" id="ARBA00023136"/>
    </source>
</evidence>
<dbReference type="InterPro" id="IPR000727">
    <property type="entry name" value="T_SNARE_dom"/>
</dbReference>
<dbReference type="Gene3D" id="1.10.287.950">
    <property type="entry name" value="Methyl-accepting chemotaxis protein"/>
    <property type="match status" value="1"/>
</dbReference>
<dbReference type="Proteomes" id="UP001499915">
    <property type="component" value="Unassembled WGS sequence"/>
</dbReference>
<keyword evidence="6 10" id="KW-0472">Membrane</keyword>
<keyword evidence="7 9" id="KW-0807">Transducer</keyword>
<evidence type="ECO:0000256" key="1">
    <source>
        <dbReference type="ARBA" id="ARBA00004429"/>
    </source>
</evidence>
<evidence type="ECO:0000256" key="8">
    <source>
        <dbReference type="ARBA" id="ARBA00029447"/>
    </source>
</evidence>
<evidence type="ECO:0000256" key="3">
    <source>
        <dbReference type="ARBA" id="ARBA00022519"/>
    </source>
</evidence>
<evidence type="ECO:0000256" key="5">
    <source>
        <dbReference type="ARBA" id="ARBA00022989"/>
    </source>
</evidence>
<dbReference type="Pfam" id="PF00672">
    <property type="entry name" value="HAMP"/>
    <property type="match status" value="1"/>
</dbReference>
<keyword evidence="4 10" id="KW-0812">Transmembrane</keyword>
<dbReference type="Pfam" id="PF17200">
    <property type="entry name" value="sCache_2"/>
    <property type="match status" value="1"/>
</dbReference>
<sequence length="560" mass="60442">MSGMKLKSKLLLLSLLPMALVVVAIMLIVRTQMESTGDVEVQRIRDSMLATKQAELKHYVEQAISAVKPIYARAGLTAAEQERQVVEILNAMRYGTDGYIFAFDSQGVMQVHGANAALIGKNLSGLKDANGVQFTRELVKAGRQGGGFVEYIWKKPQLDREVPKLSYAALLPGADWVVGTGFYIDDIDAEVANAEQQIHGSISSTLTLIAISALVLLGIVSVVSLIASGRIIRPLLQTAEALRDISRGEGDLTRRLPVESSDEVGDVARCFNDFIEKIQQLVREVHTAVNSLSTSTESMKQVVTRTHEDAHMQKGETSQAAAAIHEMAAAVQQVAGSAAQAAESAREAGNESVNGQTVVERTIDSINRLADDVNRSAEVIGSLDSDADKIGTVINVIRDIAEQTNLLALNAAIEAARAGEQGRGFSVVADEVRTLATRTQQSTDEIQRMIESLQNGARRAVTEMQNSQAQSQETIVQADTARSSLQQITHSVSNITEMNTQIASAAEEQTAVADEISKSVQQIADIADKATHNAEELAGTANRMSELERQLNQLVSRFKI</sequence>
<dbReference type="PRINTS" id="PR00260">
    <property type="entry name" value="CHEMTRNSDUCR"/>
</dbReference>
<dbReference type="PROSITE" id="PS50885">
    <property type="entry name" value="HAMP"/>
    <property type="match status" value="1"/>
</dbReference>
<organism evidence="14 15">
    <name type="scientific">Marinobacterium maritimum</name>
    <dbReference type="NCBI Taxonomy" id="500162"/>
    <lineage>
        <taxon>Bacteria</taxon>
        <taxon>Pseudomonadati</taxon>
        <taxon>Pseudomonadota</taxon>
        <taxon>Gammaproteobacteria</taxon>
        <taxon>Oceanospirillales</taxon>
        <taxon>Oceanospirillaceae</taxon>
        <taxon>Marinobacterium</taxon>
    </lineage>
</organism>
<keyword evidence="15" id="KW-1185">Reference proteome</keyword>
<dbReference type="Gene3D" id="3.30.450.20">
    <property type="entry name" value="PAS domain"/>
    <property type="match status" value="1"/>
</dbReference>
<dbReference type="SMART" id="SM00283">
    <property type="entry name" value="MA"/>
    <property type="match status" value="1"/>
</dbReference>
<dbReference type="SUPFAM" id="SSF58104">
    <property type="entry name" value="Methyl-accepting chemotaxis protein (MCP) signaling domain"/>
    <property type="match status" value="1"/>
</dbReference>
<evidence type="ECO:0000256" key="9">
    <source>
        <dbReference type="PROSITE-ProRule" id="PRU00284"/>
    </source>
</evidence>
<dbReference type="PANTHER" id="PTHR32089:SF119">
    <property type="entry name" value="METHYL-ACCEPTING CHEMOTAXIS PROTEIN CTPL"/>
    <property type="match status" value="1"/>
</dbReference>
<evidence type="ECO:0000256" key="7">
    <source>
        <dbReference type="ARBA" id="ARBA00023224"/>
    </source>
</evidence>
<protein>
    <submittedName>
        <fullName evidence="14">Methyl-accepting chemotaxis protein</fullName>
    </submittedName>
</protein>
<dbReference type="SMART" id="SM00304">
    <property type="entry name" value="HAMP"/>
    <property type="match status" value="1"/>
</dbReference>
<dbReference type="InterPro" id="IPR004090">
    <property type="entry name" value="Chemotax_Me-accpt_rcpt"/>
</dbReference>
<dbReference type="InterPro" id="IPR003660">
    <property type="entry name" value="HAMP_dom"/>
</dbReference>
<feature type="domain" description="T-SNARE coiled-coil homology" evidence="12">
    <location>
        <begin position="483"/>
        <end position="537"/>
    </location>
</feature>
<feature type="domain" description="Methyl-accepting transducer" evidence="11">
    <location>
        <begin position="288"/>
        <end position="524"/>
    </location>
</feature>
<dbReference type="CDD" id="cd12912">
    <property type="entry name" value="PDC2_MCP_like"/>
    <property type="match status" value="1"/>
</dbReference>
<comment type="subcellular location">
    <subcellularLocation>
        <location evidence="1">Cell inner membrane</location>
        <topology evidence="1">Multi-pass membrane protein</topology>
    </subcellularLocation>
</comment>